<comment type="caution">
    <text evidence="4">The sequence shown here is derived from an EMBL/GenBank/DDBJ whole genome shotgun (WGS) entry which is preliminary data.</text>
</comment>
<feature type="transmembrane region" description="Helical" evidence="2">
    <location>
        <begin position="52"/>
        <end position="72"/>
    </location>
</feature>
<dbReference type="InParanoid" id="A0A317ZEM7"/>
<dbReference type="InterPro" id="IPR036291">
    <property type="entry name" value="NAD(P)-bd_dom_sf"/>
</dbReference>
<dbReference type="AlphaFoldDB" id="A0A317ZEM7"/>
<dbReference type="Proteomes" id="UP000247099">
    <property type="component" value="Unassembled WGS sequence"/>
</dbReference>
<evidence type="ECO:0000256" key="2">
    <source>
        <dbReference type="SAM" id="Phobius"/>
    </source>
</evidence>
<feature type="domain" description="Polysaccharide biosynthesis protein CapD-like" evidence="3">
    <location>
        <begin position="294"/>
        <end position="579"/>
    </location>
</feature>
<comment type="similarity">
    <text evidence="1">Belongs to the polysaccharide synthase family.</text>
</comment>
<evidence type="ECO:0000313" key="5">
    <source>
        <dbReference type="Proteomes" id="UP000247099"/>
    </source>
</evidence>
<sequence length="625" mass="69220">MIVAMLGRYLNIRNLLLLLFYALVSGASYWLAYDLRFDFGIDLHPQHAMDRINTIWWVVGLQLMLLYAGGQVDSILSYFRLPDAMRLFAALFANCLILLSMWYLYGGKNVPPRAVILTYFLLSFLAIAAFRILMRVKSSRGPEDWLSVDTADNVVIIGAGEVGAGLCAELMSKARLGMRPVAFLDDDSRKVGRYIHGLLVADTVDEVAKVAKRYSANKAVIAFPSASVKRMREVAELARQAGLKVDTVPALTDLVSGRAQVSQLRPVQLEDLLGRDPVNLNSGDIRDMLKGKRVLVTGAGGSIGKELVAQILTYAPSEMLCLDQAEIAIFELEQEIFLKEAECKVDVRTCVADVYNTEVLRARFEDFQPEVVFHAAAHKHVNLMEVQPDEALRNNFLATTCLARLASEFKVERFVMISTDKAINPTSVMGASKRLAELSVTAQQHAEGNVTKFMSVRFGNVLGSSGSVITIFRRQIAAGGPVTVTDPEVKRFFMTVKEAVGLVLQSATQGEGGEIFVLDMGEAVKIDDLARQMIQLSGCRPGEDIEIIYTGLRPGEKRFEEVQHISEKLQKTRHPRVLRFVADRNGLDFEHMEKELASIAAGRNAPAIKATIQKFVPEYTPSEDQ</sequence>
<dbReference type="InterPro" id="IPR003869">
    <property type="entry name" value="Polysac_CapD-like"/>
</dbReference>
<organism evidence="4 5">
    <name type="scientific">Coraliomargarita sinensis</name>
    <dbReference type="NCBI Taxonomy" id="2174842"/>
    <lineage>
        <taxon>Bacteria</taxon>
        <taxon>Pseudomonadati</taxon>
        <taxon>Verrucomicrobiota</taxon>
        <taxon>Opitutia</taxon>
        <taxon>Puniceicoccales</taxon>
        <taxon>Coraliomargaritaceae</taxon>
        <taxon>Coraliomargarita</taxon>
    </lineage>
</organism>
<accession>A0A317ZEM7</accession>
<keyword evidence="5" id="KW-1185">Reference proteome</keyword>
<dbReference type="Gene3D" id="3.40.50.720">
    <property type="entry name" value="NAD(P)-binding Rossmann-like Domain"/>
    <property type="match status" value="2"/>
</dbReference>
<feature type="transmembrane region" description="Helical" evidence="2">
    <location>
        <begin position="116"/>
        <end position="134"/>
    </location>
</feature>
<dbReference type="EMBL" id="QHJQ01000006">
    <property type="protein sequence ID" value="PXA03924.1"/>
    <property type="molecule type" value="Genomic_DNA"/>
</dbReference>
<evidence type="ECO:0000256" key="1">
    <source>
        <dbReference type="ARBA" id="ARBA00007430"/>
    </source>
</evidence>
<dbReference type="PANTHER" id="PTHR43318:SF1">
    <property type="entry name" value="POLYSACCHARIDE BIOSYNTHESIS PROTEIN EPSC-RELATED"/>
    <property type="match status" value="1"/>
</dbReference>
<evidence type="ECO:0000313" key="4">
    <source>
        <dbReference type="EMBL" id="PXA03924.1"/>
    </source>
</evidence>
<reference evidence="4 5" key="1">
    <citation type="submission" date="2018-05" db="EMBL/GenBank/DDBJ databases">
        <title>Coraliomargarita sinensis sp. nov., isolated from a marine solar saltern.</title>
        <authorList>
            <person name="Zhou L.Y."/>
        </authorList>
    </citation>
    <scope>NUCLEOTIDE SEQUENCE [LARGE SCALE GENOMIC DNA]</scope>
    <source>
        <strain evidence="4 5">WN38</strain>
    </source>
</reference>
<name>A0A317ZEM7_9BACT</name>
<dbReference type="InterPro" id="IPR051203">
    <property type="entry name" value="Polysaccharide_Synthase-Rel"/>
</dbReference>
<feature type="transmembrane region" description="Helical" evidence="2">
    <location>
        <begin position="84"/>
        <end position="104"/>
    </location>
</feature>
<dbReference type="Pfam" id="PF13727">
    <property type="entry name" value="CoA_binding_3"/>
    <property type="match status" value="1"/>
</dbReference>
<keyword evidence="2" id="KW-1133">Transmembrane helix</keyword>
<keyword evidence="2" id="KW-0472">Membrane</keyword>
<evidence type="ECO:0000259" key="3">
    <source>
        <dbReference type="Pfam" id="PF02719"/>
    </source>
</evidence>
<dbReference type="CDD" id="cd05237">
    <property type="entry name" value="UDP_invert_4-6DH_SDR_e"/>
    <property type="match status" value="1"/>
</dbReference>
<gene>
    <name evidence="4" type="ORF">DDZ13_09805</name>
</gene>
<dbReference type="SUPFAM" id="SSF51735">
    <property type="entry name" value="NAD(P)-binding Rossmann-fold domains"/>
    <property type="match status" value="2"/>
</dbReference>
<keyword evidence="2" id="KW-0812">Transmembrane</keyword>
<dbReference type="PANTHER" id="PTHR43318">
    <property type="entry name" value="UDP-N-ACETYLGLUCOSAMINE 4,6-DEHYDRATASE"/>
    <property type="match status" value="1"/>
</dbReference>
<protein>
    <submittedName>
        <fullName evidence="4">Capsule biosynthesis protein CapD</fullName>
    </submittedName>
</protein>
<proteinExistence type="inferred from homology"/>
<dbReference type="Pfam" id="PF02719">
    <property type="entry name" value="Polysacc_synt_2"/>
    <property type="match status" value="1"/>
</dbReference>
<feature type="transmembrane region" description="Helical" evidence="2">
    <location>
        <begin position="12"/>
        <end position="32"/>
    </location>
</feature>